<dbReference type="Proteomes" id="UP000076722">
    <property type="component" value="Unassembled WGS sequence"/>
</dbReference>
<keyword evidence="2" id="KW-1185">Reference proteome</keyword>
<dbReference type="PANTHER" id="PTHR39598:SF1">
    <property type="entry name" value="AUSTINOID BIOSYNTHESIS CLUSTERS PROTEIN F-RELATED"/>
    <property type="match status" value="1"/>
</dbReference>
<name>A0A164NK24_9AGAM</name>
<dbReference type="OrthoDB" id="3758478at2759"/>
<sequence>MPYTPPANHSAQLSVVLKYVDAFSKLDAASIIALLDDSYQHYYFPKSLGRPVLDKAEWGARMTSLLPAFERFDLDILDLTEGVNKIILHGAVNGRTKSGLPYTNEYIFTYSFTEDATEPKIKVVNEFMDSAYTAKFFKEMTEQKAKAVGEQPAQ</sequence>
<dbReference type="EMBL" id="KV419444">
    <property type="protein sequence ID" value="KZS87786.1"/>
    <property type="molecule type" value="Genomic_DNA"/>
</dbReference>
<evidence type="ECO:0000313" key="1">
    <source>
        <dbReference type="EMBL" id="KZS87786.1"/>
    </source>
</evidence>
<dbReference type="SUPFAM" id="SSF54427">
    <property type="entry name" value="NTF2-like"/>
    <property type="match status" value="1"/>
</dbReference>
<gene>
    <name evidence="1" type="ORF">SISNIDRAFT_490751</name>
</gene>
<protein>
    <recommendedName>
        <fullName evidence="3">SnoaL-like domain-containing protein</fullName>
    </recommendedName>
</protein>
<evidence type="ECO:0008006" key="3">
    <source>
        <dbReference type="Google" id="ProtNLM"/>
    </source>
</evidence>
<dbReference type="InterPro" id="IPR032710">
    <property type="entry name" value="NTF2-like_dom_sf"/>
</dbReference>
<dbReference type="STRING" id="1314777.A0A164NK24"/>
<dbReference type="Gene3D" id="3.10.450.50">
    <property type="match status" value="1"/>
</dbReference>
<dbReference type="AlphaFoldDB" id="A0A164NK24"/>
<reference evidence="1 2" key="1">
    <citation type="journal article" date="2016" name="Mol. Biol. Evol.">
        <title>Comparative Genomics of Early-Diverging Mushroom-Forming Fungi Provides Insights into the Origins of Lignocellulose Decay Capabilities.</title>
        <authorList>
            <person name="Nagy L.G."/>
            <person name="Riley R."/>
            <person name="Tritt A."/>
            <person name="Adam C."/>
            <person name="Daum C."/>
            <person name="Floudas D."/>
            <person name="Sun H."/>
            <person name="Yadav J.S."/>
            <person name="Pangilinan J."/>
            <person name="Larsson K.H."/>
            <person name="Matsuura K."/>
            <person name="Barry K."/>
            <person name="Labutti K."/>
            <person name="Kuo R."/>
            <person name="Ohm R.A."/>
            <person name="Bhattacharya S.S."/>
            <person name="Shirouzu T."/>
            <person name="Yoshinaga Y."/>
            <person name="Martin F.M."/>
            <person name="Grigoriev I.V."/>
            <person name="Hibbett D.S."/>
        </authorList>
    </citation>
    <scope>NUCLEOTIDE SEQUENCE [LARGE SCALE GENOMIC DNA]</scope>
    <source>
        <strain evidence="1 2">HHB9708</strain>
    </source>
</reference>
<dbReference type="InterPro" id="IPR050977">
    <property type="entry name" value="Fungal_Meroterpenoid_Isomerase"/>
</dbReference>
<organism evidence="1 2">
    <name type="scientific">Sistotremastrum niveocremeum HHB9708</name>
    <dbReference type="NCBI Taxonomy" id="1314777"/>
    <lineage>
        <taxon>Eukaryota</taxon>
        <taxon>Fungi</taxon>
        <taxon>Dikarya</taxon>
        <taxon>Basidiomycota</taxon>
        <taxon>Agaricomycotina</taxon>
        <taxon>Agaricomycetes</taxon>
        <taxon>Sistotremastrales</taxon>
        <taxon>Sistotremastraceae</taxon>
        <taxon>Sertulicium</taxon>
        <taxon>Sertulicium niveocremeum</taxon>
    </lineage>
</organism>
<accession>A0A164NK24</accession>
<evidence type="ECO:0000313" key="2">
    <source>
        <dbReference type="Proteomes" id="UP000076722"/>
    </source>
</evidence>
<proteinExistence type="predicted"/>
<dbReference type="PANTHER" id="PTHR39598">
    <property type="entry name" value="AUSTINOL SYNTHESIS PROTEIN F-RELATED"/>
    <property type="match status" value="1"/>
</dbReference>